<evidence type="ECO:0000256" key="2">
    <source>
        <dbReference type="SAM" id="Phobius"/>
    </source>
</evidence>
<organism evidence="3 4">
    <name type="scientific">Candidatus Avipropionibacterium avicola</name>
    <dbReference type="NCBI Taxonomy" id="2840701"/>
    <lineage>
        <taxon>Bacteria</taxon>
        <taxon>Bacillati</taxon>
        <taxon>Actinomycetota</taxon>
        <taxon>Actinomycetes</taxon>
        <taxon>Propionibacteriales</taxon>
        <taxon>Propionibacteriaceae</taxon>
        <taxon>Propionibacteriaceae incertae sedis</taxon>
        <taxon>Candidatus Avipropionibacterium</taxon>
    </lineage>
</organism>
<feature type="region of interest" description="Disordered" evidence="1">
    <location>
        <begin position="1"/>
        <end position="39"/>
    </location>
</feature>
<dbReference type="AlphaFoldDB" id="A0A9D1GWE2"/>
<name>A0A9D1GWE2_9ACTN</name>
<evidence type="ECO:0000313" key="4">
    <source>
        <dbReference type="Proteomes" id="UP000886842"/>
    </source>
</evidence>
<keyword evidence="2" id="KW-1133">Transmembrane helix</keyword>
<keyword evidence="2" id="KW-0472">Membrane</keyword>
<feature type="region of interest" description="Disordered" evidence="1">
    <location>
        <begin position="237"/>
        <end position="263"/>
    </location>
</feature>
<accession>A0A9D1GWE2</accession>
<feature type="transmembrane region" description="Helical" evidence="2">
    <location>
        <begin position="86"/>
        <end position="106"/>
    </location>
</feature>
<dbReference type="Proteomes" id="UP000886842">
    <property type="component" value="Unassembled WGS sequence"/>
</dbReference>
<sequence length="263" mass="29265">MAGDKTIDPKQVRRDAEAKLKAERKAAKERKRNSTDPKDMGRVKQIVQAFKLTKEQDPALVWLTAVAVGVPIIAGVVAGILLGRWIMLPLTGIMVGLLLAMIVLVVRARRATYKRYAGQPGSAEVALNMLPKTWTSAPAITANKQMDVVHRTLGPGGLILIGEGEPGRTKHLLDSEARKHQRITDRIEVVTLQMGDKEGQIPLDRLEKHIRKMPKVLQAYEITEIKQRLRALDAVRPRLPMPKGPMPTNPRQMRGARQAMRGR</sequence>
<feature type="compositionally biased region" description="Pro residues" evidence="1">
    <location>
        <begin position="239"/>
        <end position="248"/>
    </location>
</feature>
<feature type="transmembrane region" description="Helical" evidence="2">
    <location>
        <begin position="59"/>
        <end position="80"/>
    </location>
</feature>
<protein>
    <submittedName>
        <fullName evidence="3">DUF4191 domain-containing protein</fullName>
    </submittedName>
</protein>
<gene>
    <name evidence="3" type="ORF">IAA98_04445</name>
</gene>
<evidence type="ECO:0000313" key="3">
    <source>
        <dbReference type="EMBL" id="HIT74814.1"/>
    </source>
</evidence>
<proteinExistence type="predicted"/>
<dbReference type="InterPro" id="IPR025445">
    <property type="entry name" value="DUF4191"/>
</dbReference>
<evidence type="ECO:0000256" key="1">
    <source>
        <dbReference type="SAM" id="MobiDB-lite"/>
    </source>
</evidence>
<keyword evidence="2" id="KW-0812">Transmembrane</keyword>
<reference evidence="3" key="1">
    <citation type="submission" date="2020-10" db="EMBL/GenBank/DDBJ databases">
        <authorList>
            <person name="Gilroy R."/>
        </authorList>
    </citation>
    <scope>NUCLEOTIDE SEQUENCE</scope>
    <source>
        <strain evidence="3">ChiGjej1B1-24693</strain>
    </source>
</reference>
<dbReference type="Pfam" id="PF13829">
    <property type="entry name" value="DUF4191"/>
    <property type="match status" value="1"/>
</dbReference>
<comment type="caution">
    <text evidence="3">The sequence shown here is derived from an EMBL/GenBank/DDBJ whole genome shotgun (WGS) entry which is preliminary data.</text>
</comment>
<reference evidence="3" key="2">
    <citation type="journal article" date="2021" name="PeerJ">
        <title>Extensive microbial diversity within the chicken gut microbiome revealed by metagenomics and culture.</title>
        <authorList>
            <person name="Gilroy R."/>
            <person name="Ravi A."/>
            <person name="Getino M."/>
            <person name="Pursley I."/>
            <person name="Horton D.L."/>
            <person name="Alikhan N.F."/>
            <person name="Baker D."/>
            <person name="Gharbi K."/>
            <person name="Hall N."/>
            <person name="Watson M."/>
            <person name="Adriaenssens E.M."/>
            <person name="Foster-Nyarko E."/>
            <person name="Jarju S."/>
            <person name="Secka A."/>
            <person name="Antonio M."/>
            <person name="Oren A."/>
            <person name="Chaudhuri R.R."/>
            <person name="La Ragione R."/>
            <person name="Hildebrand F."/>
            <person name="Pallen M.J."/>
        </authorList>
    </citation>
    <scope>NUCLEOTIDE SEQUENCE</scope>
    <source>
        <strain evidence="3">ChiGjej1B1-24693</strain>
    </source>
</reference>
<dbReference type="EMBL" id="DVLP01000132">
    <property type="protein sequence ID" value="HIT74814.1"/>
    <property type="molecule type" value="Genomic_DNA"/>
</dbReference>